<feature type="transmembrane region" description="Helical" evidence="1">
    <location>
        <begin position="140"/>
        <end position="161"/>
    </location>
</feature>
<keyword evidence="1" id="KW-0812">Transmembrane</keyword>
<evidence type="ECO:0000313" key="2">
    <source>
        <dbReference type="EMBL" id="NER16000.1"/>
    </source>
</evidence>
<protein>
    <submittedName>
        <fullName evidence="2">Uncharacterized protein</fullName>
    </submittedName>
</protein>
<accession>A0A6M0CPZ1</accession>
<dbReference type="EMBL" id="JAABOQ010000001">
    <property type="protein sequence ID" value="NER16000.1"/>
    <property type="molecule type" value="Genomic_DNA"/>
</dbReference>
<keyword evidence="1" id="KW-0472">Membrane</keyword>
<dbReference type="RefSeq" id="WP_164029261.1">
    <property type="nucleotide sequence ID" value="NZ_JAABOQ010000001.1"/>
</dbReference>
<proteinExistence type="predicted"/>
<name>A0A6M0CPZ1_9FLAO</name>
<keyword evidence="1" id="KW-1133">Transmembrane helix</keyword>
<sequence length="177" mass="20430">MANVSFSDIIDQRSDEALFNLLTVERGLYKKEAIAYAEIVFQKRGLELKTLQQSSKRTTDDLATEVKNRLKYGESVAQIIQHFNARGLELSKEILVKTNEKIRIENNIDLSRKLIVFIPATVIFVIACITHLISQSIYRIGMGIFFSILSMAMLRIIYRLLKRKTPQHRLETTQIEK</sequence>
<evidence type="ECO:0000313" key="3">
    <source>
        <dbReference type="Proteomes" id="UP000474296"/>
    </source>
</evidence>
<gene>
    <name evidence="2" type="ORF">GWK10_02200</name>
</gene>
<comment type="caution">
    <text evidence="2">The sequence shown here is derived from an EMBL/GenBank/DDBJ whole genome shotgun (WGS) entry which is preliminary data.</text>
</comment>
<reference evidence="2 3" key="1">
    <citation type="submission" date="2020-01" db="EMBL/GenBank/DDBJ databases">
        <title>Spongiivirga citrea KCTC 32990T.</title>
        <authorList>
            <person name="Wang G."/>
        </authorList>
    </citation>
    <scope>NUCLEOTIDE SEQUENCE [LARGE SCALE GENOMIC DNA]</scope>
    <source>
        <strain evidence="2 3">KCTC 32990</strain>
    </source>
</reference>
<organism evidence="2 3">
    <name type="scientific">Spongiivirga citrea</name>
    <dbReference type="NCBI Taxonomy" id="1481457"/>
    <lineage>
        <taxon>Bacteria</taxon>
        <taxon>Pseudomonadati</taxon>
        <taxon>Bacteroidota</taxon>
        <taxon>Flavobacteriia</taxon>
        <taxon>Flavobacteriales</taxon>
        <taxon>Flavobacteriaceae</taxon>
        <taxon>Spongiivirga</taxon>
    </lineage>
</organism>
<keyword evidence="3" id="KW-1185">Reference proteome</keyword>
<evidence type="ECO:0000256" key="1">
    <source>
        <dbReference type="SAM" id="Phobius"/>
    </source>
</evidence>
<dbReference type="Proteomes" id="UP000474296">
    <property type="component" value="Unassembled WGS sequence"/>
</dbReference>
<feature type="transmembrane region" description="Helical" evidence="1">
    <location>
        <begin position="114"/>
        <end position="134"/>
    </location>
</feature>
<dbReference type="AlphaFoldDB" id="A0A6M0CPZ1"/>